<dbReference type="SUPFAM" id="SSF51735">
    <property type="entry name" value="NAD(P)-binding Rossmann-fold domains"/>
    <property type="match status" value="1"/>
</dbReference>
<comment type="caution">
    <text evidence="6">The sequence shown here is derived from an EMBL/GenBank/DDBJ whole genome shotgun (WGS) entry which is preliminary data.</text>
</comment>
<evidence type="ECO:0000259" key="4">
    <source>
        <dbReference type="Pfam" id="PF00389"/>
    </source>
</evidence>
<comment type="similarity">
    <text evidence="1 3">Belongs to the D-isomer specific 2-hydroxyacid dehydrogenase family.</text>
</comment>
<dbReference type="InterPro" id="IPR006139">
    <property type="entry name" value="D-isomer_2_OHA_DH_cat_dom"/>
</dbReference>
<dbReference type="SUPFAM" id="SSF63411">
    <property type="entry name" value="LuxS/MPP-like metallohydrolase"/>
    <property type="match status" value="1"/>
</dbReference>
<dbReference type="GO" id="GO:0030267">
    <property type="term" value="F:glyoxylate reductase (NADPH) activity"/>
    <property type="evidence" value="ECO:0007669"/>
    <property type="project" value="TreeGrafter"/>
</dbReference>
<dbReference type="GO" id="GO:0005829">
    <property type="term" value="C:cytosol"/>
    <property type="evidence" value="ECO:0007669"/>
    <property type="project" value="TreeGrafter"/>
</dbReference>
<dbReference type="Pfam" id="PF00389">
    <property type="entry name" value="2-Hacid_dh"/>
    <property type="match status" value="1"/>
</dbReference>
<proteinExistence type="inferred from homology"/>
<dbReference type="InterPro" id="IPR011249">
    <property type="entry name" value="Metalloenz_LuxS/M16"/>
</dbReference>
<dbReference type="OrthoDB" id="298012at2759"/>
<dbReference type="InterPro" id="IPR029752">
    <property type="entry name" value="D-isomer_DH_CS1"/>
</dbReference>
<evidence type="ECO:0008006" key="8">
    <source>
        <dbReference type="Google" id="ProtNLM"/>
    </source>
</evidence>
<evidence type="ECO:0000256" key="2">
    <source>
        <dbReference type="ARBA" id="ARBA00023002"/>
    </source>
</evidence>
<dbReference type="PANTHER" id="PTHR10996">
    <property type="entry name" value="2-HYDROXYACID DEHYDROGENASE-RELATED"/>
    <property type="match status" value="1"/>
</dbReference>
<protein>
    <recommendedName>
        <fullName evidence="8">Glyoxylate reductase 1</fullName>
    </recommendedName>
</protein>
<dbReference type="Gene3D" id="3.40.50.720">
    <property type="entry name" value="NAD(P)-binding Rossmann-like Domain"/>
    <property type="match status" value="2"/>
</dbReference>
<evidence type="ECO:0000256" key="1">
    <source>
        <dbReference type="ARBA" id="ARBA00005854"/>
    </source>
</evidence>
<accession>A0A261XUK4</accession>
<dbReference type="PROSITE" id="PS00065">
    <property type="entry name" value="D_2_HYDROXYACID_DH_1"/>
    <property type="match status" value="1"/>
</dbReference>
<feature type="domain" description="D-isomer specific 2-hydroxyacid dehydrogenase catalytic" evidence="4">
    <location>
        <begin position="145"/>
        <end position="409"/>
    </location>
</feature>
<dbReference type="GO" id="GO:0016618">
    <property type="term" value="F:hydroxypyruvate reductase [NAD(P)H] activity"/>
    <property type="evidence" value="ECO:0007669"/>
    <property type="project" value="TreeGrafter"/>
</dbReference>
<dbReference type="GO" id="GO:0051287">
    <property type="term" value="F:NAD binding"/>
    <property type="evidence" value="ECO:0007669"/>
    <property type="project" value="InterPro"/>
</dbReference>
<dbReference type="EMBL" id="MVBO01000199">
    <property type="protein sequence ID" value="OZJ02028.1"/>
    <property type="molecule type" value="Genomic_DNA"/>
</dbReference>
<organism evidence="6 7">
    <name type="scientific">Bifiguratus adelaidae</name>
    <dbReference type="NCBI Taxonomy" id="1938954"/>
    <lineage>
        <taxon>Eukaryota</taxon>
        <taxon>Fungi</taxon>
        <taxon>Fungi incertae sedis</taxon>
        <taxon>Mucoromycota</taxon>
        <taxon>Mucoromycotina</taxon>
        <taxon>Endogonomycetes</taxon>
        <taxon>Endogonales</taxon>
        <taxon>Endogonales incertae sedis</taxon>
        <taxon>Bifiguratus</taxon>
    </lineage>
</organism>
<evidence type="ECO:0000259" key="5">
    <source>
        <dbReference type="Pfam" id="PF02826"/>
    </source>
</evidence>
<dbReference type="InterPro" id="IPR029753">
    <property type="entry name" value="D-isomer_DH_CS"/>
</dbReference>
<sequence>MAVAKAKFGFAAGLESRADRFVTLGQQALGASQTSALDISVALDNLKVDAVKKVAKTILSSKPTAVAYGNVNKLPYLSSLSLCSFLMPSILVLGSIQGAFDRWKEIEAKYSVEYMTATSRAEFYRDLETKYQGVKVIYRHWDSMKASIAETLGRFDEELISRLPSSVQFLCQMGAGYDHTDVNACEKRGIYVSNTPGAINDSTADMNVLLLLAAFRDAYYATVNLRQGNFKTNLPYTNDPQGKVLGILGMGGIGKTVAKRMHAFDMKIVYHNRRRLDPEVERQYHAEYVDFDTLLKISDAISVNVPLSANTRQLLSKREFDKMKDGVIIVNTARGAVINEDDLVDALKSGKVKRCGLDEPHIHPYLMENQHVVLSPHRGTDTIETSIKMEKLVMDNVECALESGRLITPIPEHAKYFQ</sequence>
<dbReference type="PROSITE" id="PS00671">
    <property type="entry name" value="D_2_HYDROXYACID_DH_3"/>
    <property type="match status" value="1"/>
</dbReference>
<gene>
    <name evidence="6" type="ORF">BZG36_04948</name>
</gene>
<dbReference type="Proteomes" id="UP000242875">
    <property type="component" value="Unassembled WGS sequence"/>
</dbReference>
<reference evidence="6 7" key="1">
    <citation type="journal article" date="2017" name="Mycologia">
        <title>Bifiguratus adelaidae, gen. et sp. nov., a new member of Mucoromycotina in endophytic and soil-dwelling habitats.</title>
        <authorList>
            <person name="Torres-Cruz T.J."/>
            <person name="Billingsley Tobias T.L."/>
            <person name="Almatruk M."/>
            <person name="Hesse C."/>
            <person name="Kuske C.R."/>
            <person name="Desiro A."/>
            <person name="Benucci G.M."/>
            <person name="Bonito G."/>
            <person name="Stajich J.E."/>
            <person name="Dunlap C."/>
            <person name="Arnold A.E."/>
            <person name="Porras-Alfaro A."/>
        </authorList>
    </citation>
    <scope>NUCLEOTIDE SEQUENCE [LARGE SCALE GENOMIC DNA]</scope>
    <source>
        <strain evidence="6 7">AZ0501</strain>
    </source>
</reference>
<dbReference type="InterPro" id="IPR006140">
    <property type="entry name" value="D-isomer_DH_NAD-bd"/>
</dbReference>
<dbReference type="PANTHER" id="PTHR10996:SF257">
    <property type="entry name" value="GLYOXYLATE REDUCTASE 1"/>
    <property type="match status" value="1"/>
</dbReference>
<dbReference type="PROSITE" id="PS00670">
    <property type="entry name" value="D_2_HYDROXYACID_DH_2"/>
    <property type="match status" value="1"/>
</dbReference>
<evidence type="ECO:0000313" key="6">
    <source>
        <dbReference type="EMBL" id="OZJ02028.1"/>
    </source>
</evidence>
<feature type="domain" description="D-isomer specific 2-hydroxyacid dehydrogenase NAD-binding" evidence="5">
    <location>
        <begin position="209"/>
        <end position="379"/>
    </location>
</feature>
<dbReference type="Pfam" id="PF02826">
    <property type="entry name" value="2-Hacid_dh_C"/>
    <property type="match status" value="1"/>
</dbReference>
<dbReference type="InterPro" id="IPR050223">
    <property type="entry name" value="D-isomer_2-hydroxyacid_DH"/>
</dbReference>
<dbReference type="InterPro" id="IPR036291">
    <property type="entry name" value="NAD(P)-bd_dom_sf"/>
</dbReference>
<keyword evidence="7" id="KW-1185">Reference proteome</keyword>
<name>A0A261XUK4_9FUNG</name>
<dbReference type="CDD" id="cd12168">
    <property type="entry name" value="Mand_dh_like"/>
    <property type="match status" value="1"/>
</dbReference>
<keyword evidence="2 3" id="KW-0560">Oxidoreductase</keyword>
<dbReference type="SUPFAM" id="SSF52283">
    <property type="entry name" value="Formate/glycerate dehydrogenase catalytic domain-like"/>
    <property type="match status" value="1"/>
</dbReference>
<dbReference type="Gene3D" id="3.30.830.10">
    <property type="entry name" value="Metalloenzyme, LuxS/M16 peptidase-like"/>
    <property type="match status" value="1"/>
</dbReference>
<evidence type="ECO:0000313" key="7">
    <source>
        <dbReference type="Proteomes" id="UP000242875"/>
    </source>
</evidence>
<evidence type="ECO:0000256" key="3">
    <source>
        <dbReference type="RuleBase" id="RU003719"/>
    </source>
</evidence>
<dbReference type="AlphaFoldDB" id="A0A261XUK4"/>
<dbReference type="GO" id="GO:0046872">
    <property type="term" value="F:metal ion binding"/>
    <property type="evidence" value="ECO:0007669"/>
    <property type="project" value="InterPro"/>
</dbReference>